<feature type="transmembrane region" description="Helical" evidence="8">
    <location>
        <begin position="6"/>
        <end position="27"/>
    </location>
</feature>
<name>A0A6I4NVE9_9MICO</name>
<dbReference type="PANTHER" id="PTHR30477">
    <property type="entry name" value="ABC-TRANSPORTER METAL-BINDING PROTEIN"/>
    <property type="match status" value="1"/>
</dbReference>
<feature type="transmembrane region" description="Helical" evidence="8">
    <location>
        <begin position="48"/>
        <end position="71"/>
    </location>
</feature>
<accession>A0A6I4NVE9</accession>
<evidence type="ECO:0000256" key="2">
    <source>
        <dbReference type="ARBA" id="ARBA00008034"/>
    </source>
</evidence>
<dbReference type="PANTHER" id="PTHR30477:SF21">
    <property type="entry name" value="ABC-3 PROTEIN"/>
    <property type="match status" value="1"/>
</dbReference>
<keyword evidence="5 8" id="KW-0472">Membrane</keyword>
<gene>
    <name evidence="9" type="ORF">GB864_06630</name>
</gene>
<keyword evidence="3 6" id="KW-0812">Transmembrane</keyword>
<comment type="subcellular location">
    <subcellularLocation>
        <location evidence="6">Cell membrane</location>
        <topology evidence="6">Multi-pass membrane protein</topology>
    </subcellularLocation>
    <subcellularLocation>
        <location evidence="1">Membrane</location>
        <topology evidence="1">Multi-pass membrane protein</topology>
    </subcellularLocation>
</comment>
<comment type="similarity">
    <text evidence="2 6">Belongs to the ABC-3 integral membrane protein family.</text>
</comment>
<dbReference type="Pfam" id="PF00950">
    <property type="entry name" value="ABC-3"/>
    <property type="match status" value="1"/>
</dbReference>
<dbReference type="Proteomes" id="UP000438182">
    <property type="component" value="Unassembled WGS sequence"/>
</dbReference>
<dbReference type="PRINTS" id="PR01414">
    <property type="entry name" value="CCMBBIOGNSIS"/>
</dbReference>
<evidence type="ECO:0000256" key="1">
    <source>
        <dbReference type="ARBA" id="ARBA00004141"/>
    </source>
</evidence>
<organism evidence="9 10">
    <name type="scientific">Agromyces seonyuensis</name>
    <dbReference type="NCBI Taxonomy" id="2662446"/>
    <lineage>
        <taxon>Bacteria</taxon>
        <taxon>Bacillati</taxon>
        <taxon>Actinomycetota</taxon>
        <taxon>Actinomycetes</taxon>
        <taxon>Micrococcales</taxon>
        <taxon>Microbacteriaceae</taxon>
        <taxon>Agromyces</taxon>
    </lineage>
</organism>
<dbReference type="GO" id="GO:0055085">
    <property type="term" value="P:transmembrane transport"/>
    <property type="evidence" value="ECO:0007669"/>
    <property type="project" value="InterPro"/>
</dbReference>
<evidence type="ECO:0000256" key="6">
    <source>
        <dbReference type="RuleBase" id="RU003943"/>
    </source>
</evidence>
<evidence type="ECO:0000256" key="8">
    <source>
        <dbReference type="SAM" id="Phobius"/>
    </source>
</evidence>
<evidence type="ECO:0000313" key="10">
    <source>
        <dbReference type="Proteomes" id="UP000438182"/>
    </source>
</evidence>
<reference evidence="9 10" key="1">
    <citation type="submission" date="2019-12" db="EMBL/GenBank/DDBJ databases">
        <authorList>
            <person name="Kim Y.S."/>
        </authorList>
    </citation>
    <scope>NUCLEOTIDE SEQUENCE [LARGE SCALE GENOMIC DNA]</scope>
    <source>
        <strain evidence="9 10">MMS17-SY077</strain>
    </source>
</reference>
<dbReference type="InterPro" id="IPR037294">
    <property type="entry name" value="ABC_BtuC-like"/>
</dbReference>
<feature type="transmembrane region" description="Helical" evidence="8">
    <location>
        <begin position="208"/>
        <end position="228"/>
    </location>
</feature>
<proteinExistence type="inferred from homology"/>
<dbReference type="RefSeq" id="WP_160423562.1">
    <property type="nucleotide sequence ID" value="NZ_WSTA01000021.1"/>
</dbReference>
<feature type="transmembrane region" description="Helical" evidence="8">
    <location>
        <begin position="234"/>
        <end position="255"/>
    </location>
</feature>
<dbReference type="EMBL" id="WSTA01000021">
    <property type="protein sequence ID" value="MWB98223.1"/>
    <property type="molecule type" value="Genomic_DNA"/>
</dbReference>
<comment type="caution">
    <text evidence="9">The sequence shown here is derived from an EMBL/GenBank/DDBJ whole genome shotgun (WGS) entry which is preliminary data.</text>
</comment>
<dbReference type="AlphaFoldDB" id="A0A6I4NVE9"/>
<feature type="transmembrane region" description="Helical" evidence="8">
    <location>
        <begin position="168"/>
        <end position="196"/>
    </location>
</feature>
<evidence type="ECO:0000313" key="9">
    <source>
        <dbReference type="EMBL" id="MWB98223.1"/>
    </source>
</evidence>
<protein>
    <submittedName>
        <fullName evidence="9">Metal ABC transporter permease</fullName>
    </submittedName>
</protein>
<evidence type="ECO:0000256" key="3">
    <source>
        <dbReference type="ARBA" id="ARBA00022692"/>
    </source>
</evidence>
<keyword evidence="6" id="KW-0813">Transport</keyword>
<evidence type="ECO:0000256" key="4">
    <source>
        <dbReference type="ARBA" id="ARBA00022989"/>
    </source>
</evidence>
<evidence type="ECO:0000256" key="7">
    <source>
        <dbReference type="SAM" id="MobiDB-lite"/>
    </source>
</evidence>
<dbReference type="Gene3D" id="1.10.3470.10">
    <property type="entry name" value="ABC transporter involved in vitamin B12 uptake, BtuC"/>
    <property type="match status" value="1"/>
</dbReference>
<evidence type="ECO:0000256" key="5">
    <source>
        <dbReference type="ARBA" id="ARBA00023136"/>
    </source>
</evidence>
<keyword evidence="4 8" id="KW-1133">Transmembrane helix</keyword>
<feature type="compositionally biased region" description="Polar residues" evidence="7">
    <location>
        <begin position="275"/>
        <end position="285"/>
    </location>
</feature>
<dbReference type="InterPro" id="IPR001626">
    <property type="entry name" value="ABC_TroCD"/>
</dbReference>
<feature type="transmembrane region" description="Helical" evidence="8">
    <location>
        <begin position="83"/>
        <end position="105"/>
    </location>
</feature>
<sequence length="285" mass="28464">MGYFAQALLAAVLIGAGSGLVGTLVVLRRRTFFAQALTHATFPGAVAAAALGIAIPLGAAIAAVGIVAAMQALARIRSQGPDVAAGIVLTGGFALGVLLQALLPVPVHAESFLVGSILTVSTGDVWLAGALLVVAIAVFLLFGKEIAFSTFDPVGFRAAGYRARGIEVLVLALIATAVVSALPAVGAILAIALLAAPAAAAQRLMRTFRGVAIVAPLIGAGAGVLGVLCSRWFAIAAGPAIALIAAAVFAIALVVERARGSRRARASGIPDADRSTPSIRTPQEA</sequence>
<dbReference type="GO" id="GO:0043190">
    <property type="term" value="C:ATP-binding cassette (ABC) transporter complex"/>
    <property type="evidence" value="ECO:0007669"/>
    <property type="project" value="InterPro"/>
</dbReference>
<feature type="transmembrane region" description="Helical" evidence="8">
    <location>
        <begin position="125"/>
        <end position="148"/>
    </location>
</feature>
<dbReference type="SUPFAM" id="SSF81345">
    <property type="entry name" value="ABC transporter involved in vitamin B12 uptake, BtuC"/>
    <property type="match status" value="1"/>
</dbReference>
<feature type="region of interest" description="Disordered" evidence="7">
    <location>
        <begin position="266"/>
        <end position="285"/>
    </location>
</feature>
<keyword evidence="10" id="KW-1185">Reference proteome</keyword>